<comment type="caution">
    <text evidence="1">The sequence shown here is derived from an EMBL/GenBank/DDBJ whole genome shotgun (WGS) entry which is preliminary data.</text>
</comment>
<name>A0AAN8ZK57_9MAGN</name>
<dbReference type="Gene3D" id="3.30.450.200">
    <property type="match status" value="1"/>
</dbReference>
<reference evidence="1 2" key="1">
    <citation type="submission" date="2023-12" db="EMBL/GenBank/DDBJ databases">
        <title>A high-quality genome assembly for Dillenia turbinata (Dilleniales).</title>
        <authorList>
            <person name="Chanderbali A."/>
        </authorList>
    </citation>
    <scope>NUCLEOTIDE SEQUENCE [LARGE SCALE GENOMIC DNA]</scope>
    <source>
        <strain evidence="1">LSX21</strain>
        <tissue evidence="1">Leaf</tissue>
    </source>
</reference>
<dbReference type="InterPro" id="IPR051942">
    <property type="entry name" value="DENN_domain_containing_2"/>
</dbReference>
<sequence>MPAQVPERTPSFGDLNELVYGQEHLCRDDLSFISSLKLCVQETGSRSSRDFNVFHVADNATLYGVCLHVQEIVQRPPGIFGVSSPLKSPGGSSRFLVSAPRCYCVLTRVPFFELHYETLNSIIAQERLN</sequence>
<evidence type="ECO:0000313" key="1">
    <source>
        <dbReference type="EMBL" id="KAK6940592.1"/>
    </source>
</evidence>
<evidence type="ECO:0000313" key="2">
    <source>
        <dbReference type="Proteomes" id="UP001370490"/>
    </source>
</evidence>
<dbReference type="Proteomes" id="UP001370490">
    <property type="component" value="Unassembled WGS sequence"/>
</dbReference>
<dbReference type="PANTHER" id="PTHR15288:SF0">
    <property type="entry name" value="UDENN DOMAIN-CONTAINING PROTEIN"/>
    <property type="match status" value="1"/>
</dbReference>
<accession>A0AAN8ZK57</accession>
<organism evidence="1 2">
    <name type="scientific">Dillenia turbinata</name>
    <dbReference type="NCBI Taxonomy" id="194707"/>
    <lineage>
        <taxon>Eukaryota</taxon>
        <taxon>Viridiplantae</taxon>
        <taxon>Streptophyta</taxon>
        <taxon>Embryophyta</taxon>
        <taxon>Tracheophyta</taxon>
        <taxon>Spermatophyta</taxon>
        <taxon>Magnoliopsida</taxon>
        <taxon>eudicotyledons</taxon>
        <taxon>Gunneridae</taxon>
        <taxon>Pentapetalae</taxon>
        <taxon>Dilleniales</taxon>
        <taxon>Dilleniaceae</taxon>
        <taxon>Dillenia</taxon>
    </lineage>
</organism>
<dbReference type="AlphaFoldDB" id="A0AAN8ZK57"/>
<keyword evidence="2" id="KW-1185">Reference proteome</keyword>
<gene>
    <name evidence="1" type="ORF">RJ641_030123</name>
</gene>
<protein>
    <submittedName>
        <fullName evidence="1">Uncharacterized protein</fullName>
    </submittedName>
</protein>
<dbReference type="PANTHER" id="PTHR15288">
    <property type="entry name" value="DENN DOMAIN-CONTAINING PROTEIN 2"/>
    <property type="match status" value="1"/>
</dbReference>
<dbReference type="EMBL" id="JBAMMX010000005">
    <property type="protein sequence ID" value="KAK6940592.1"/>
    <property type="molecule type" value="Genomic_DNA"/>
</dbReference>
<proteinExistence type="predicted"/>